<evidence type="ECO:0000256" key="6">
    <source>
        <dbReference type="ARBA" id="ARBA00022679"/>
    </source>
</evidence>
<dbReference type="STRING" id="6412.T1G6I3"/>
<dbReference type="FunFam" id="1.10.510.10:FF:000023">
    <property type="entry name" value="Protein kinase C"/>
    <property type="match status" value="1"/>
</dbReference>
<dbReference type="InterPro" id="IPR011009">
    <property type="entry name" value="Kinase-like_dom_sf"/>
</dbReference>
<accession>T1G6I3</accession>
<evidence type="ECO:0000256" key="8">
    <source>
        <dbReference type="ARBA" id="ARBA00022737"/>
    </source>
</evidence>
<dbReference type="GeneID" id="20216680"/>
<dbReference type="EMBL" id="AMQM01006877">
    <property type="status" value="NOT_ANNOTATED_CDS"/>
    <property type="molecule type" value="Genomic_DNA"/>
</dbReference>
<dbReference type="GO" id="GO:0005524">
    <property type="term" value="F:ATP binding"/>
    <property type="evidence" value="ECO:0007669"/>
    <property type="project" value="UniProtKB-UniRule"/>
</dbReference>
<dbReference type="CTD" id="20216680"/>
<comment type="cofactor">
    <cofactor evidence="1">
        <name>Ca(2+)</name>
        <dbReference type="ChEBI" id="CHEBI:29108"/>
    </cofactor>
</comment>
<dbReference type="FunFam" id="2.60.40.150:FF:000012">
    <property type="entry name" value="Kinase C alpha type"/>
    <property type="match status" value="1"/>
</dbReference>
<evidence type="ECO:0000256" key="5">
    <source>
        <dbReference type="ARBA" id="ARBA00022553"/>
    </source>
</evidence>
<dbReference type="GO" id="GO:0008270">
    <property type="term" value="F:zinc ion binding"/>
    <property type="evidence" value="ECO:0007669"/>
    <property type="project" value="UniProtKB-KW"/>
</dbReference>
<dbReference type="PROSITE" id="PS00107">
    <property type="entry name" value="PROTEIN_KINASE_ATP"/>
    <property type="match status" value="1"/>
</dbReference>
<dbReference type="PROSITE" id="PS00108">
    <property type="entry name" value="PROTEIN_KINASE_ST"/>
    <property type="match status" value="1"/>
</dbReference>
<dbReference type="GO" id="GO:0004674">
    <property type="term" value="F:protein serine/threonine kinase activity"/>
    <property type="evidence" value="ECO:0000318"/>
    <property type="project" value="GO_Central"/>
</dbReference>
<keyword evidence="9 15" id="KW-0547">Nucleotide-binding</keyword>
<dbReference type="Gene3D" id="3.30.200.20">
    <property type="entry name" value="Phosphorylase Kinase, domain 1"/>
    <property type="match status" value="1"/>
</dbReference>
<dbReference type="InterPro" id="IPR008271">
    <property type="entry name" value="Ser/Thr_kinase_AS"/>
</dbReference>
<dbReference type="InterPro" id="IPR000008">
    <property type="entry name" value="C2_dom"/>
</dbReference>
<dbReference type="Pfam" id="PF00168">
    <property type="entry name" value="C2"/>
    <property type="match status" value="1"/>
</dbReference>
<dbReference type="CDD" id="cd04026">
    <property type="entry name" value="C2_PKC_alpha_gamma"/>
    <property type="match status" value="1"/>
</dbReference>
<dbReference type="HOGENOM" id="CLU_000288_54_2_1"/>
<dbReference type="InterPro" id="IPR000961">
    <property type="entry name" value="AGC-kinase_C"/>
</dbReference>
<dbReference type="InterPro" id="IPR017441">
    <property type="entry name" value="Protein_kinase_ATP_BS"/>
</dbReference>
<evidence type="ECO:0000256" key="3">
    <source>
        <dbReference type="ARBA" id="ARBA00012429"/>
    </source>
</evidence>
<evidence type="ECO:0000313" key="20">
    <source>
        <dbReference type="EnsemblMetazoa" id="HelroP86856"/>
    </source>
</evidence>
<dbReference type="OrthoDB" id="63267at2759"/>
<dbReference type="PROSITE" id="PS51285">
    <property type="entry name" value="AGC_KINASE_CTER"/>
    <property type="match status" value="1"/>
</dbReference>
<reference evidence="19 21" key="2">
    <citation type="journal article" date="2013" name="Nature">
        <title>Insights into bilaterian evolution from three spiralian genomes.</title>
        <authorList>
            <person name="Simakov O."/>
            <person name="Marletaz F."/>
            <person name="Cho S.J."/>
            <person name="Edsinger-Gonzales E."/>
            <person name="Havlak P."/>
            <person name="Hellsten U."/>
            <person name="Kuo D.H."/>
            <person name="Larsson T."/>
            <person name="Lv J."/>
            <person name="Arendt D."/>
            <person name="Savage R."/>
            <person name="Osoegawa K."/>
            <person name="de Jong P."/>
            <person name="Grimwood J."/>
            <person name="Chapman J.A."/>
            <person name="Shapiro H."/>
            <person name="Aerts A."/>
            <person name="Otillar R.P."/>
            <person name="Terry A.Y."/>
            <person name="Boore J.L."/>
            <person name="Grigoriev I.V."/>
            <person name="Lindberg D.R."/>
            <person name="Seaver E.C."/>
            <person name="Weisblat D.A."/>
            <person name="Putnam N.H."/>
            <person name="Rokhsar D.S."/>
        </authorList>
    </citation>
    <scope>NUCLEOTIDE SEQUENCE</scope>
</reference>
<proteinExistence type="inferred from homology"/>
<dbReference type="PANTHER" id="PTHR24351">
    <property type="entry name" value="RIBOSOMAL PROTEIN S6 KINASE"/>
    <property type="match status" value="1"/>
</dbReference>
<dbReference type="EnsemblMetazoa" id="HelroT86856">
    <property type="protein sequence ID" value="HelroP86856"/>
    <property type="gene ID" value="HelroG86856"/>
</dbReference>
<protein>
    <recommendedName>
        <fullName evidence="3">protein kinase C</fullName>
        <ecNumber evidence="3">2.7.11.13</ecNumber>
    </recommendedName>
</protein>
<evidence type="ECO:0000256" key="7">
    <source>
        <dbReference type="ARBA" id="ARBA00022723"/>
    </source>
</evidence>
<name>T1G6I3_HELRO</name>
<evidence type="ECO:0000256" key="11">
    <source>
        <dbReference type="ARBA" id="ARBA00022777"/>
    </source>
</evidence>
<dbReference type="SMART" id="SM00220">
    <property type="entry name" value="S_TKc"/>
    <property type="match status" value="1"/>
</dbReference>
<keyword evidence="11" id="KW-0418">Kinase</keyword>
<dbReference type="EMBL" id="AMQM01006878">
    <property type="status" value="NOT_ANNOTATED_CDS"/>
    <property type="molecule type" value="Genomic_DNA"/>
</dbReference>
<evidence type="ECO:0000256" key="15">
    <source>
        <dbReference type="PROSITE-ProRule" id="PRU10141"/>
    </source>
</evidence>
<dbReference type="PROSITE" id="PS50011">
    <property type="entry name" value="PROTEIN_KINASE_DOM"/>
    <property type="match status" value="1"/>
</dbReference>
<evidence type="ECO:0000256" key="12">
    <source>
        <dbReference type="ARBA" id="ARBA00022833"/>
    </source>
</evidence>
<dbReference type="SUPFAM" id="SSF56112">
    <property type="entry name" value="Protein kinase-like (PK-like)"/>
    <property type="match status" value="1"/>
</dbReference>
<keyword evidence="8" id="KW-0677">Repeat</keyword>
<keyword evidence="4" id="KW-0723">Serine/threonine-protein kinase</keyword>
<dbReference type="SMART" id="SM00239">
    <property type="entry name" value="C2"/>
    <property type="match status" value="1"/>
</dbReference>
<dbReference type="EC" id="2.7.11.13" evidence="3"/>
<dbReference type="GO" id="GO:0005737">
    <property type="term" value="C:cytoplasm"/>
    <property type="evidence" value="ECO:0000318"/>
    <property type="project" value="GO_Central"/>
</dbReference>
<dbReference type="PRINTS" id="PR00360">
    <property type="entry name" value="C2DOMAIN"/>
</dbReference>
<dbReference type="eggNOG" id="KOG0696">
    <property type="taxonomic scope" value="Eukaryota"/>
</dbReference>
<keyword evidence="7" id="KW-0479">Metal-binding</keyword>
<evidence type="ECO:0000256" key="2">
    <source>
        <dbReference type="ARBA" id="ARBA00005490"/>
    </source>
</evidence>
<reference evidence="21" key="1">
    <citation type="submission" date="2012-12" db="EMBL/GenBank/DDBJ databases">
        <authorList>
            <person name="Hellsten U."/>
            <person name="Grimwood J."/>
            <person name="Chapman J.A."/>
            <person name="Shapiro H."/>
            <person name="Aerts A."/>
            <person name="Otillar R.P."/>
            <person name="Terry A.Y."/>
            <person name="Boore J.L."/>
            <person name="Simakov O."/>
            <person name="Marletaz F."/>
            <person name="Cho S.-J."/>
            <person name="Edsinger-Gonzales E."/>
            <person name="Havlak P."/>
            <person name="Kuo D.-H."/>
            <person name="Larsson T."/>
            <person name="Lv J."/>
            <person name="Arendt D."/>
            <person name="Savage R."/>
            <person name="Osoegawa K."/>
            <person name="de Jong P."/>
            <person name="Lindberg D.R."/>
            <person name="Seaver E.C."/>
            <person name="Weisblat D.A."/>
            <person name="Putnam N.H."/>
            <person name="Grigoriev I.V."/>
            <person name="Rokhsar D.S."/>
        </authorList>
    </citation>
    <scope>NUCLEOTIDE SEQUENCE</scope>
</reference>
<dbReference type="OMA" id="VHEIKSH"/>
<dbReference type="KEGG" id="hro:HELRODRAFT_86856"/>
<dbReference type="InParanoid" id="T1G6I3"/>
<dbReference type="FunFam" id="3.30.200.20:FF:000080">
    <property type="entry name" value="Protein kinase C"/>
    <property type="match status" value="1"/>
</dbReference>
<evidence type="ECO:0000259" key="18">
    <source>
        <dbReference type="PROSITE" id="PS51285"/>
    </source>
</evidence>
<feature type="domain" description="C2" evidence="16">
    <location>
        <begin position="54"/>
        <end position="171"/>
    </location>
</feature>
<evidence type="ECO:0000256" key="13">
    <source>
        <dbReference type="ARBA" id="ARBA00022840"/>
    </source>
</evidence>
<keyword evidence="13 15" id="KW-0067">ATP-binding</keyword>
<evidence type="ECO:0000256" key="1">
    <source>
        <dbReference type="ARBA" id="ARBA00001913"/>
    </source>
</evidence>
<evidence type="ECO:0000256" key="4">
    <source>
        <dbReference type="ARBA" id="ARBA00022527"/>
    </source>
</evidence>
<dbReference type="AlphaFoldDB" id="T1G6I3"/>
<dbReference type="InterPro" id="IPR035892">
    <property type="entry name" value="C2_domain_sf"/>
</dbReference>
<dbReference type="InterPro" id="IPR000719">
    <property type="entry name" value="Prot_kinase_dom"/>
</dbReference>
<dbReference type="PROSITE" id="PS50004">
    <property type="entry name" value="C2"/>
    <property type="match status" value="1"/>
</dbReference>
<dbReference type="EMBL" id="KB097528">
    <property type="protein sequence ID" value="ESN95427.1"/>
    <property type="molecule type" value="Genomic_DNA"/>
</dbReference>
<dbReference type="SUPFAM" id="SSF49562">
    <property type="entry name" value="C2 domain (Calcium/lipid-binding domain, CaLB)"/>
    <property type="match status" value="1"/>
</dbReference>
<dbReference type="Gene3D" id="1.10.510.10">
    <property type="entry name" value="Transferase(Phosphotransferase) domain 1"/>
    <property type="match status" value="1"/>
</dbReference>
<keyword evidence="10" id="KW-0863">Zinc-finger</keyword>
<dbReference type="Pfam" id="PF00069">
    <property type="entry name" value="Pkinase"/>
    <property type="match status" value="1"/>
</dbReference>
<evidence type="ECO:0000313" key="19">
    <source>
        <dbReference type="EMBL" id="ESN95427.1"/>
    </source>
</evidence>
<evidence type="ECO:0000256" key="14">
    <source>
        <dbReference type="ARBA" id="ARBA00056408"/>
    </source>
</evidence>
<dbReference type="GO" id="GO:0005634">
    <property type="term" value="C:nucleus"/>
    <property type="evidence" value="ECO:0000318"/>
    <property type="project" value="GO_Central"/>
</dbReference>
<evidence type="ECO:0000256" key="9">
    <source>
        <dbReference type="ARBA" id="ARBA00022741"/>
    </source>
</evidence>
<dbReference type="GO" id="GO:0004697">
    <property type="term" value="F:diacylglycerol-dependent serine/threonine kinase activity"/>
    <property type="evidence" value="ECO:0007669"/>
    <property type="project" value="UniProtKB-EC"/>
</dbReference>
<evidence type="ECO:0000259" key="17">
    <source>
        <dbReference type="PROSITE" id="PS50011"/>
    </source>
</evidence>
<organism evidence="20 21">
    <name type="scientific">Helobdella robusta</name>
    <name type="common">Californian leech</name>
    <dbReference type="NCBI Taxonomy" id="6412"/>
    <lineage>
        <taxon>Eukaryota</taxon>
        <taxon>Metazoa</taxon>
        <taxon>Spiralia</taxon>
        <taxon>Lophotrochozoa</taxon>
        <taxon>Annelida</taxon>
        <taxon>Clitellata</taxon>
        <taxon>Hirudinea</taxon>
        <taxon>Rhynchobdellida</taxon>
        <taxon>Glossiphoniidae</taxon>
        <taxon>Helobdella</taxon>
    </lineage>
</organism>
<comment type="similarity">
    <text evidence="2">Belongs to the protein kinase superfamily. AGC Ser/Thr protein kinase family. PKC subfamily.</text>
</comment>
<feature type="domain" description="AGC-kinase C-terminal" evidence="18">
    <location>
        <begin position="493"/>
        <end position="517"/>
    </location>
</feature>
<evidence type="ECO:0000313" key="21">
    <source>
        <dbReference type="Proteomes" id="UP000015101"/>
    </source>
</evidence>
<gene>
    <name evidence="20" type="primary">20216680</name>
    <name evidence="19" type="ORF">HELRODRAFT_86856</name>
</gene>
<keyword evidence="12" id="KW-0862">Zinc</keyword>
<evidence type="ECO:0000256" key="10">
    <source>
        <dbReference type="ARBA" id="ARBA00022771"/>
    </source>
</evidence>
<reference evidence="20" key="3">
    <citation type="submission" date="2015-06" db="UniProtKB">
        <authorList>
            <consortium name="EnsemblMetazoa"/>
        </authorList>
    </citation>
    <scope>IDENTIFICATION</scope>
</reference>
<evidence type="ECO:0000259" key="16">
    <source>
        <dbReference type="PROSITE" id="PS50004"/>
    </source>
</evidence>
<feature type="binding site" evidence="15">
    <location>
        <position position="263"/>
    </location>
    <ligand>
        <name>ATP</name>
        <dbReference type="ChEBI" id="CHEBI:30616"/>
    </ligand>
</feature>
<dbReference type="RefSeq" id="XP_009026479.1">
    <property type="nucleotide sequence ID" value="XM_009028231.1"/>
</dbReference>
<dbReference type="Proteomes" id="UP000015101">
    <property type="component" value="Unassembled WGS sequence"/>
</dbReference>
<keyword evidence="6" id="KW-0808">Transferase</keyword>
<feature type="domain" description="Protein kinase" evidence="17">
    <location>
        <begin position="234"/>
        <end position="492"/>
    </location>
</feature>
<keyword evidence="21" id="KW-1185">Reference proteome</keyword>
<dbReference type="Gene3D" id="2.60.40.150">
    <property type="entry name" value="C2 domain"/>
    <property type="match status" value="1"/>
</dbReference>
<keyword evidence="5" id="KW-0597">Phosphoprotein</keyword>
<sequence length="517" mass="58392">MIECLHIIDYGCLSRILRVDVLTVAFEPPACEMNVHKKCEPNVPKMCGIDHTERRGRIYLKVYNDNGMLVVVITEAKNLIPMDPNGLADPFVKLKLIPADEVKFKQKTKTIKASLNPKWNETFQFLLQPEDYSKRLSLEVWDWDRTTRNDFMGALSFGISEVTSVGFEGWFRLLKQEEGEYYNVPCLDNVAALSTSLSSSSFSHSASECKKRKDHSPRSSATSVQPDPIRLTDFNLMKVLGKGSYGKVVLAERKGTTETYAIKILKKEVVVQDDDVPAVMAEKKILSLPDMCPFIVLMHSCFQTTDRLYFVMEFVGGGDLMFRIQQEGLFKEPVAVFYSAEISLALLYLHSKGIVYRDLKLDNTMLDGDGHVKLTDFGLSKDCMPGLKTTKTFCGTPDYMAPEIVMGKEYNRAVDWWALGVIIFEMLAGIPPFEAPNEEDLFKCISQSTVNYPKFLSKEAVAICKAFLTKAPNARLGSSLNEEKEIKVHSFFRLVDWLKLANRQVQPPYRPKIVGCG</sequence>
<comment type="function">
    <text evidence="14">PKC is activated by diacylglycerol which in turn phosphorylates a range of cellular proteins. PKC also serves as the receptor for phorbol esters, a class of tumor promoters.</text>
</comment>